<gene>
    <name evidence="1" type="ORF">FIL88_16275</name>
</gene>
<reference evidence="1 2" key="1">
    <citation type="submission" date="2019-06" db="EMBL/GenBank/DDBJ databases">
        <title>A novel species of marine bacteria.</title>
        <authorList>
            <person name="Wang Y."/>
        </authorList>
    </citation>
    <scope>NUCLEOTIDE SEQUENCE [LARGE SCALE GENOMIC DNA]</scope>
    <source>
        <strain evidence="1 2">MA1-10</strain>
    </source>
</reference>
<accession>A0A545SL17</accession>
<dbReference type="Proteomes" id="UP000315816">
    <property type="component" value="Unassembled WGS sequence"/>
</dbReference>
<dbReference type="AlphaFoldDB" id="A0A545SL17"/>
<proteinExistence type="predicted"/>
<evidence type="ECO:0000313" key="1">
    <source>
        <dbReference type="EMBL" id="TQV65661.1"/>
    </source>
</evidence>
<dbReference type="EMBL" id="VICH01000019">
    <property type="protein sequence ID" value="TQV65661.1"/>
    <property type="molecule type" value="Genomic_DNA"/>
</dbReference>
<protein>
    <submittedName>
        <fullName evidence="1">Uncharacterized protein</fullName>
    </submittedName>
</protein>
<name>A0A545SL17_9RHOB</name>
<keyword evidence="2" id="KW-1185">Reference proteome</keyword>
<evidence type="ECO:0000313" key="2">
    <source>
        <dbReference type="Proteomes" id="UP000315816"/>
    </source>
</evidence>
<organism evidence="1 2">
    <name type="scientific">Aliiroseovarius halocynthiae</name>
    <dbReference type="NCBI Taxonomy" id="985055"/>
    <lineage>
        <taxon>Bacteria</taxon>
        <taxon>Pseudomonadati</taxon>
        <taxon>Pseudomonadota</taxon>
        <taxon>Alphaproteobacteria</taxon>
        <taxon>Rhodobacterales</taxon>
        <taxon>Paracoccaceae</taxon>
        <taxon>Aliiroseovarius</taxon>
    </lineage>
</organism>
<sequence>MAHDINDALREVSSGIEYVRTDLGKTVLTINRWMSPWHTQSLRGNPAFEGIMIGGNADDLFKIYVTGTISSDEVLDQLGELIVSHAPPFDVVYNVCVTGA</sequence>
<comment type="caution">
    <text evidence="1">The sequence shown here is derived from an EMBL/GenBank/DDBJ whole genome shotgun (WGS) entry which is preliminary data.</text>
</comment>